<reference evidence="2" key="1">
    <citation type="journal article" date="2019" name="Sci. Rep.">
        <title>Draft genome of Tanacetum cinerariifolium, the natural source of mosquito coil.</title>
        <authorList>
            <person name="Yamashiro T."/>
            <person name="Shiraishi A."/>
            <person name="Satake H."/>
            <person name="Nakayama K."/>
        </authorList>
    </citation>
    <scope>NUCLEOTIDE SEQUENCE</scope>
</reference>
<keyword evidence="2" id="KW-0808">Transferase</keyword>
<gene>
    <name evidence="2" type="ORF">Tci_481196</name>
</gene>
<dbReference type="AlphaFoldDB" id="A0A699I3I6"/>
<dbReference type="GO" id="GO:0003964">
    <property type="term" value="F:RNA-directed DNA polymerase activity"/>
    <property type="evidence" value="ECO:0007669"/>
    <property type="project" value="UniProtKB-KW"/>
</dbReference>
<keyword evidence="2" id="KW-0695">RNA-directed DNA polymerase</keyword>
<dbReference type="PANTHER" id="PTHR33710:SF64">
    <property type="entry name" value="ENDONUCLEASE_EXONUCLEASE_PHOSPHATASE DOMAIN-CONTAINING PROTEIN"/>
    <property type="match status" value="1"/>
</dbReference>
<dbReference type="Pfam" id="PF14529">
    <property type="entry name" value="Exo_endo_phos_2"/>
    <property type="match status" value="1"/>
</dbReference>
<evidence type="ECO:0000259" key="1">
    <source>
        <dbReference type="Pfam" id="PF14529"/>
    </source>
</evidence>
<feature type="domain" description="Endonuclease/exonuclease/phosphatase" evidence="1">
    <location>
        <begin position="4"/>
        <end position="127"/>
    </location>
</feature>
<sequence length="343" mass="39006">MSKILLISVYASQSIPDKRLLLSYLSSIISQWDGDCIVMGDFNEVRYVEERMGSLFNPQGATEFNSFINNSGLIDVHLEGYSFTWAHPSASKMSKLDRFLVIEGIISSFPCIFAVCLDKHWSDHRPILLRDVVAAYGAIPFRFFNSWLHLDGFGQMVSNTWSSIDLDDINGMIGFKKKLQILKKEIRVWVATYKKIHSGRLSGIQTKLRDIDVVLDQGGANDSILSERKDLLNKPNDLKSSESREYIQKALDLELPVCNDEIRRAVWHCGNDKSPGPDGFTFEFFRAFWNIIGPDFCLAVDWFFQHHSFAKGCNSSFVALIPKINDPKIVNDYRPISLIGSIY</sequence>
<evidence type="ECO:0000313" key="2">
    <source>
        <dbReference type="EMBL" id="GEZ09223.1"/>
    </source>
</evidence>
<keyword evidence="2" id="KW-0548">Nucleotidyltransferase</keyword>
<dbReference type="SUPFAM" id="SSF56219">
    <property type="entry name" value="DNase I-like"/>
    <property type="match status" value="1"/>
</dbReference>
<proteinExistence type="predicted"/>
<comment type="caution">
    <text evidence="2">The sequence shown here is derived from an EMBL/GenBank/DDBJ whole genome shotgun (WGS) entry which is preliminary data.</text>
</comment>
<dbReference type="PANTHER" id="PTHR33710">
    <property type="entry name" value="BNAC02G09200D PROTEIN"/>
    <property type="match status" value="1"/>
</dbReference>
<protein>
    <submittedName>
        <fullName evidence="2">RNA-directed DNA polymerase, eukaryota</fullName>
    </submittedName>
</protein>
<accession>A0A699I3I6</accession>
<dbReference type="Gene3D" id="3.60.10.10">
    <property type="entry name" value="Endonuclease/exonuclease/phosphatase"/>
    <property type="match status" value="1"/>
</dbReference>
<dbReference type="InterPro" id="IPR005135">
    <property type="entry name" value="Endo/exonuclease/phosphatase"/>
</dbReference>
<dbReference type="EMBL" id="BKCJ010239985">
    <property type="protein sequence ID" value="GEZ09223.1"/>
    <property type="molecule type" value="Genomic_DNA"/>
</dbReference>
<name>A0A699I3I6_TANCI</name>
<dbReference type="InterPro" id="IPR036691">
    <property type="entry name" value="Endo/exonu/phosph_ase_sf"/>
</dbReference>
<organism evidence="2">
    <name type="scientific">Tanacetum cinerariifolium</name>
    <name type="common">Dalmatian daisy</name>
    <name type="synonym">Chrysanthemum cinerariifolium</name>
    <dbReference type="NCBI Taxonomy" id="118510"/>
    <lineage>
        <taxon>Eukaryota</taxon>
        <taxon>Viridiplantae</taxon>
        <taxon>Streptophyta</taxon>
        <taxon>Embryophyta</taxon>
        <taxon>Tracheophyta</taxon>
        <taxon>Spermatophyta</taxon>
        <taxon>Magnoliopsida</taxon>
        <taxon>eudicotyledons</taxon>
        <taxon>Gunneridae</taxon>
        <taxon>Pentapetalae</taxon>
        <taxon>asterids</taxon>
        <taxon>campanulids</taxon>
        <taxon>Asterales</taxon>
        <taxon>Asteraceae</taxon>
        <taxon>Asteroideae</taxon>
        <taxon>Anthemideae</taxon>
        <taxon>Anthemidinae</taxon>
        <taxon>Tanacetum</taxon>
    </lineage>
</organism>